<evidence type="ECO:0000256" key="1">
    <source>
        <dbReference type="SAM" id="Phobius"/>
    </source>
</evidence>
<evidence type="ECO:0000313" key="2">
    <source>
        <dbReference type="EMBL" id="AVM53092.1"/>
    </source>
</evidence>
<dbReference type="Proteomes" id="UP000238304">
    <property type="component" value="Chromosome"/>
</dbReference>
<reference evidence="2 3" key="1">
    <citation type="submission" date="2018-02" db="EMBL/GenBank/DDBJ databases">
        <authorList>
            <person name="Holder M.E."/>
            <person name="Ajami N.J."/>
            <person name="Petrosino J.F."/>
        </authorList>
    </citation>
    <scope>NUCLEOTIDE SEQUENCE [LARGE SCALE GENOMIC DNA]</scope>
    <source>
        <strain evidence="2 3">ATCC 33285</strain>
    </source>
</reference>
<sequence length="95" mass="10717">MLSNTFAAYPFKYDTQLPRLAYFHMLSNTYICLAITYRKAKYGGGSSTKIGRLHKNRKAARKPGCTGCLFLVRLLSDLLKAEKDKPLKRKGLSSL</sequence>
<accession>A0ABN5IK33</accession>
<keyword evidence="1" id="KW-1133">Transmembrane helix</keyword>
<dbReference type="EMBL" id="CP027231">
    <property type="protein sequence ID" value="AVM53092.1"/>
    <property type="molecule type" value="Genomic_DNA"/>
</dbReference>
<gene>
    <name evidence="2" type="ORF">C4H11_09225</name>
</gene>
<keyword evidence="1" id="KW-0472">Membrane</keyword>
<protein>
    <submittedName>
        <fullName evidence="2">Uncharacterized protein</fullName>
    </submittedName>
</protein>
<organism evidence="2 3">
    <name type="scientific">Bacteroides zoogleoformans</name>
    <dbReference type="NCBI Taxonomy" id="28119"/>
    <lineage>
        <taxon>Bacteria</taxon>
        <taxon>Pseudomonadati</taxon>
        <taxon>Bacteroidota</taxon>
        <taxon>Bacteroidia</taxon>
        <taxon>Bacteroidales</taxon>
        <taxon>Bacteroidaceae</taxon>
        <taxon>Bacteroides</taxon>
    </lineage>
</organism>
<name>A0ABN5IK33_9BACE</name>
<keyword evidence="1" id="KW-0812">Transmembrane</keyword>
<proteinExistence type="predicted"/>
<feature type="transmembrane region" description="Helical" evidence="1">
    <location>
        <begin position="20"/>
        <end position="37"/>
    </location>
</feature>
<evidence type="ECO:0000313" key="3">
    <source>
        <dbReference type="Proteomes" id="UP000238304"/>
    </source>
</evidence>
<keyword evidence="3" id="KW-1185">Reference proteome</keyword>